<dbReference type="STRING" id="930169.B5T_02553"/>
<evidence type="ECO:0000259" key="8">
    <source>
        <dbReference type="Pfam" id="PF00675"/>
    </source>
</evidence>
<keyword evidence="6" id="KW-0482">Metalloprotease</keyword>
<evidence type="ECO:0000256" key="6">
    <source>
        <dbReference type="ARBA" id="ARBA00023049"/>
    </source>
</evidence>
<gene>
    <name evidence="10" type="primary">pqqF</name>
    <name evidence="10" type="ordered locus">B5T_02553</name>
</gene>
<keyword evidence="2" id="KW-0645">Protease</keyword>
<dbReference type="InterPro" id="IPR054734">
    <property type="entry name" value="PqqF-like_C_4"/>
</dbReference>
<reference evidence="10 11" key="1">
    <citation type="journal article" date="2012" name="J. Bacteriol.">
        <title>Complete genome sequence of Alcanivorax dieselolei type strain B5.</title>
        <authorList>
            <person name="Lai Q."/>
            <person name="Li W."/>
            <person name="Shao Z."/>
        </authorList>
    </citation>
    <scope>NUCLEOTIDE SEQUENCE [LARGE SCALE GENOMIC DNA]</scope>
    <source>
        <strain evidence="11">DSM 16502 / CGMCC 1.3690 / B-5</strain>
    </source>
</reference>
<feature type="domain" description="Peptidase M16 N-terminal" evidence="8">
    <location>
        <begin position="36"/>
        <end position="170"/>
    </location>
</feature>
<accession>K0CEU7</accession>
<proteinExistence type="inferred from homology"/>
<dbReference type="OrthoDB" id="9811314at2"/>
<dbReference type="Pfam" id="PF00675">
    <property type="entry name" value="Peptidase_M16"/>
    <property type="match status" value="1"/>
</dbReference>
<feature type="region of interest" description="Disordered" evidence="7">
    <location>
        <begin position="305"/>
        <end position="324"/>
    </location>
</feature>
<keyword evidence="3" id="KW-0479">Metal-binding</keyword>
<evidence type="ECO:0000313" key="10">
    <source>
        <dbReference type="EMBL" id="AFT70825.1"/>
    </source>
</evidence>
<name>K0CEU7_ALCDB</name>
<dbReference type="PANTHER" id="PTHR43690:SF18">
    <property type="entry name" value="INSULIN-DEGRADING ENZYME-RELATED"/>
    <property type="match status" value="1"/>
</dbReference>
<sequence>MTAFTVHDPRRLPRSDARARLYQHENGPRTLLLPAPGSRVTALLQVGVGSHDEPETRPGLAHLLEHVLFTGSERYPDVHHFAHRIQGWNGRYNASTLDDTMAFFFTVDAEGLAPCLAHLVDMLSRPLLTAESVARERRILDAEFRTRLADPRLHRQALLARLARPSHPLARFTAGNAHSLSAPLASLTGEVRAFHACWFRAGNMTLVLQGALPDNVDSVLAETLSLLPSGPIPSRPALATAFPSDIRQQDWLWQAPQSDTSCTLLFPLPEDERVWPWLRHWLREPGRHGALGSLRATGMASTITVTGQRRRRNQGKNQGQNQGQNQGECLIELDAPGRGQECAAALEHWLARMATCGPSQWPPTMRLESPDPEGFPGPPDSALARLCYLARRLAREPETDANTLLAPPTLPDDPAWHNTLRGLSDTGAMVIDHDNGRDFTRFTPWTGTPYRAIPRQRPAATDLFQTSLALPATATAAPPSLKTLIRVPLDTEDTLRLGWRWPGDQATAVERLSVYWRLLLEHASFTSPKARVHQSGTNLILDLPAEDTALRTTLATLFAPMEAGWERLTEHQHRIWRRQHDAAAPAHRLLQVLRDRLDGVTRENQGPLSSPTSWYCAYPQAWPETWLATGLSPITARFFPDAATDTTGATAIPTGEQAIPCAYPDHARLLYLPAPHRHALDRLCWRLLQRHLAAPFYQQLRLRQQLGYWVDCRYQEEADGRCGLLLLVQSPDHRQRVLQAALAGFLENAGALLTAASLDDWQRTIRSLRAEVDREHSASGYTFEQRWNQAFYQRPAEADAELPLLDRLTAKNWRDEVLERYAMARPFTLYSIAG</sequence>
<evidence type="ECO:0000256" key="2">
    <source>
        <dbReference type="ARBA" id="ARBA00022670"/>
    </source>
</evidence>
<evidence type="ECO:0000256" key="5">
    <source>
        <dbReference type="ARBA" id="ARBA00022833"/>
    </source>
</evidence>
<dbReference type="RefSeq" id="WP_014994896.1">
    <property type="nucleotide sequence ID" value="NC_018691.1"/>
</dbReference>
<dbReference type="Proteomes" id="UP000006286">
    <property type="component" value="Chromosome"/>
</dbReference>
<evidence type="ECO:0000313" key="11">
    <source>
        <dbReference type="Proteomes" id="UP000006286"/>
    </source>
</evidence>
<dbReference type="eggNOG" id="COG1025">
    <property type="taxonomic scope" value="Bacteria"/>
</dbReference>
<dbReference type="PATRIC" id="fig|930169.3.peg.2521"/>
<feature type="domain" description="Coenzyme PQQ synthesis protein F-like C-terminal lobe" evidence="9">
    <location>
        <begin position="687"/>
        <end position="782"/>
    </location>
</feature>
<evidence type="ECO:0000256" key="7">
    <source>
        <dbReference type="SAM" id="MobiDB-lite"/>
    </source>
</evidence>
<evidence type="ECO:0000259" key="9">
    <source>
        <dbReference type="Pfam" id="PF22456"/>
    </source>
</evidence>
<feature type="compositionally biased region" description="Low complexity" evidence="7">
    <location>
        <begin position="315"/>
        <end position="324"/>
    </location>
</feature>
<dbReference type="InterPro" id="IPR011249">
    <property type="entry name" value="Metalloenz_LuxS/M16"/>
</dbReference>
<dbReference type="EMBL" id="CP003466">
    <property type="protein sequence ID" value="AFT70825.1"/>
    <property type="molecule type" value="Genomic_DNA"/>
</dbReference>
<evidence type="ECO:0000256" key="1">
    <source>
        <dbReference type="ARBA" id="ARBA00007261"/>
    </source>
</evidence>
<dbReference type="AlphaFoldDB" id="K0CEU7"/>
<dbReference type="GO" id="GO:0008237">
    <property type="term" value="F:metallopeptidase activity"/>
    <property type="evidence" value="ECO:0007669"/>
    <property type="project" value="UniProtKB-KW"/>
</dbReference>
<dbReference type="SUPFAM" id="SSF63411">
    <property type="entry name" value="LuxS/MPP-like metallohydrolase"/>
    <property type="match status" value="2"/>
</dbReference>
<dbReference type="HOGENOM" id="CLU_021089_0_0_6"/>
<dbReference type="GO" id="GO:0006508">
    <property type="term" value="P:proteolysis"/>
    <property type="evidence" value="ECO:0007669"/>
    <property type="project" value="UniProtKB-KW"/>
</dbReference>
<dbReference type="KEGG" id="adi:B5T_02553"/>
<keyword evidence="11" id="KW-1185">Reference proteome</keyword>
<keyword evidence="5" id="KW-0862">Zinc</keyword>
<comment type="similarity">
    <text evidence="1">Belongs to the peptidase M16 family.</text>
</comment>
<keyword evidence="4" id="KW-0378">Hydrolase</keyword>
<protein>
    <submittedName>
        <fullName evidence="10">Insulinase-like:Peptidase M16</fullName>
    </submittedName>
</protein>
<dbReference type="Pfam" id="PF22456">
    <property type="entry name" value="PqqF-like_C_4"/>
    <property type="match status" value="1"/>
</dbReference>
<evidence type="ECO:0000256" key="4">
    <source>
        <dbReference type="ARBA" id="ARBA00022801"/>
    </source>
</evidence>
<dbReference type="InterPro" id="IPR011765">
    <property type="entry name" value="Pept_M16_N"/>
</dbReference>
<dbReference type="InterPro" id="IPR050626">
    <property type="entry name" value="Peptidase_M16"/>
</dbReference>
<dbReference type="Gene3D" id="3.30.830.10">
    <property type="entry name" value="Metalloenzyme, LuxS/M16 peptidase-like"/>
    <property type="match status" value="2"/>
</dbReference>
<organism evidence="10 11">
    <name type="scientific">Alcanivorax dieselolei (strain DSM 16502 / CGMCC 1.3690 / MCCC 1A00001 / B-5)</name>
    <name type="common">Alloalcanivorax dieselolei</name>
    <dbReference type="NCBI Taxonomy" id="930169"/>
    <lineage>
        <taxon>Bacteria</taxon>
        <taxon>Pseudomonadati</taxon>
        <taxon>Pseudomonadota</taxon>
        <taxon>Gammaproteobacteria</taxon>
        <taxon>Oceanospirillales</taxon>
        <taxon>Alcanivoracaceae</taxon>
        <taxon>Alloalcanivorax</taxon>
    </lineage>
</organism>
<dbReference type="PANTHER" id="PTHR43690">
    <property type="entry name" value="NARDILYSIN"/>
    <property type="match status" value="1"/>
</dbReference>
<evidence type="ECO:0000256" key="3">
    <source>
        <dbReference type="ARBA" id="ARBA00022723"/>
    </source>
</evidence>
<dbReference type="GO" id="GO:0046872">
    <property type="term" value="F:metal ion binding"/>
    <property type="evidence" value="ECO:0007669"/>
    <property type="project" value="UniProtKB-KW"/>
</dbReference>